<dbReference type="Proteomes" id="UP000564385">
    <property type="component" value="Unassembled WGS sequence"/>
</dbReference>
<evidence type="ECO:0008006" key="3">
    <source>
        <dbReference type="Google" id="ProtNLM"/>
    </source>
</evidence>
<gene>
    <name evidence="1" type="ORF">HDF08_001189</name>
</gene>
<reference evidence="1 2" key="1">
    <citation type="submission" date="2020-07" db="EMBL/GenBank/DDBJ databases">
        <title>Genomic Encyclopedia of Type Strains, Phase IV (KMG-V): Genome sequencing to study the core and pangenomes of soil and plant-associated prokaryotes.</title>
        <authorList>
            <person name="Whitman W."/>
        </authorList>
    </citation>
    <scope>NUCLEOTIDE SEQUENCE [LARGE SCALE GENOMIC DNA]</scope>
    <source>
        <strain evidence="1 2">M8UP22</strain>
    </source>
</reference>
<name>A0A852VHX8_9BACT</name>
<evidence type="ECO:0000313" key="2">
    <source>
        <dbReference type="Proteomes" id="UP000564385"/>
    </source>
</evidence>
<accession>A0A852VHX8</accession>
<proteinExistence type="predicted"/>
<dbReference type="InterPro" id="IPR021381">
    <property type="entry name" value="DUF3011"/>
</dbReference>
<evidence type="ECO:0000313" key="1">
    <source>
        <dbReference type="EMBL" id="NYF89122.1"/>
    </source>
</evidence>
<protein>
    <recommendedName>
        <fullName evidence="3">DUF3011 domain-containing protein</fullName>
    </recommendedName>
</protein>
<dbReference type="EMBL" id="JACCCU010000001">
    <property type="protein sequence ID" value="NYF89122.1"/>
    <property type="molecule type" value="Genomic_DNA"/>
</dbReference>
<organism evidence="1 2">
    <name type="scientific">Tunturiibacter lichenicola</name>
    <dbReference type="NCBI Taxonomy" id="2051959"/>
    <lineage>
        <taxon>Bacteria</taxon>
        <taxon>Pseudomonadati</taxon>
        <taxon>Acidobacteriota</taxon>
        <taxon>Terriglobia</taxon>
        <taxon>Terriglobales</taxon>
        <taxon>Acidobacteriaceae</taxon>
        <taxon>Tunturiibacter</taxon>
    </lineage>
</organism>
<sequence>MAVTPKGDGHFYSGFNVDNHPTPRYSHPESKPLHGPVAIFKLERGQNEAHSQAPPDRHPSYRRRLRRTHLRDRATWLWRPPPRITCSSDDGRRNWCDIGPSRDVRLVRQISDSPCIQDDTWGVDRRGLWVDRGCRAEFFIGRREPPPPPITVTCSSNDGHRNWCDIGPSRDRDVRMARQISGSPCIQDDTWGVDQRGLWVDRGCRADFLVGRFEPPPPPVTVTCSSNDGGRNWCDIGPRGEVRLIRQISGSPCVRGQTWDIDNRGLWVDRGCRADFEAR</sequence>
<comment type="caution">
    <text evidence="1">The sequence shown here is derived from an EMBL/GenBank/DDBJ whole genome shotgun (WGS) entry which is preliminary data.</text>
</comment>
<dbReference type="AlphaFoldDB" id="A0A852VHX8"/>
<dbReference type="Pfam" id="PF11218">
    <property type="entry name" value="DUF3011"/>
    <property type="match status" value="2"/>
</dbReference>